<dbReference type="InterPro" id="IPR036875">
    <property type="entry name" value="Znf_CCHC_sf"/>
</dbReference>
<dbReference type="Proteomes" id="UP000261166">
    <property type="component" value="Unassembled WGS sequence"/>
</dbReference>
<dbReference type="SUPFAM" id="SSF57756">
    <property type="entry name" value="Retrovirus zinc finger-like domains"/>
    <property type="match status" value="1"/>
</dbReference>
<dbReference type="GO" id="GO:0003676">
    <property type="term" value="F:nucleic acid binding"/>
    <property type="evidence" value="ECO:0007669"/>
    <property type="project" value="InterPro"/>
</dbReference>
<protein>
    <recommendedName>
        <fullName evidence="3">CCHC-type domain-containing protein</fullName>
    </recommendedName>
</protein>
<reference evidence="1 2" key="1">
    <citation type="submission" date="2018-08" db="EMBL/GenBank/DDBJ databases">
        <title>A genome reference for cultivated species of the human gut microbiota.</title>
        <authorList>
            <person name="Zou Y."/>
            <person name="Xue W."/>
            <person name="Luo G."/>
        </authorList>
    </citation>
    <scope>NUCLEOTIDE SEQUENCE [LARGE SCALE GENOMIC DNA]</scope>
    <source>
        <strain evidence="1 2">AF26-4BH</strain>
    </source>
</reference>
<dbReference type="AlphaFoldDB" id="A0A3E3J6R8"/>
<dbReference type="OrthoDB" id="9554159at2"/>
<dbReference type="RefSeq" id="WP_025489083.1">
    <property type="nucleotide sequence ID" value="NZ_JBKVAZ010000015.1"/>
</dbReference>
<organism evidence="1 2">
    <name type="scientific">Eisenbergiella massiliensis</name>
    <dbReference type="NCBI Taxonomy" id="1720294"/>
    <lineage>
        <taxon>Bacteria</taxon>
        <taxon>Bacillati</taxon>
        <taxon>Bacillota</taxon>
        <taxon>Clostridia</taxon>
        <taxon>Lachnospirales</taxon>
        <taxon>Lachnospiraceae</taxon>
        <taxon>Eisenbergiella</taxon>
    </lineage>
</organism>
<comment type="caution">
    <text evidence="1">The sequence shown here is derived from an EMBL/GenBank/DDBJ whole genome shotgun (WGS) entry which is preliminary data.</text>
</comment>
<evidence type="ECO:0000313" key="2">
    <source>
        <dbReference type="Proteomes" id="UP000261166"/>
    </source>
</evidence>
<evidence type="ECO:0000313" key="1">
    <source>
        <dbReference type="EMBL" id="RGE74701.1"/>
    </source>
</evidence>
<evidence type="ECO:0008006" key="3">
    <source>
        <dbReference type="Google" id="ProtNLM"/>
    </source>
</evidence>
<name>A0A3E3J6R8_9FIRM</name>
<dbReference type="GO" id="GO:0008270">
    <property type="term" value="F:zinc ion binding"/>
    <property type="evidence" value="ECO:0007669"/>
    <property type="project" value="InterPro"/>
</dbReference>
<gene>
    <name evidence="1" type="ORF">DWY69_01715</name>
</gene>
<dbReference type="EMBL" id="QVLU01000001">
    <property type="protein sequence ID" value="RGE74701.1"/>
    <property type="molecule type" value="Genomic_DNA"/>
</dbReference>
<sequence length="92" mass="10187">MKCSICGNPNHNARTCPHKDKDVSRDQALWMKFDNITSKEAAKLQAQIIIDKNRIAPKARGTAASGNKKELPNRIKDALNLLEDNGDGSKKE</sequence>
<accession>A0A3E3J6R8</accession>
<proteinExistence type="predicted"/>